<comment type="caution">
    <text evidence="2">The sequence shown here is derived from an EMBL/GenBank/DDBJ whole genome shotgun (WGS) entry which is preliminary data.</text>
</comment>
<evidence type="ECO:0000256" key="1">
    <source>
        <dbReference type="SAM" id="MobiDB-lite"/>
    </source>
</evidence>
<gene>
    <name evidence="2" type="ORF">GCM10023200_15730</name>
</gene>
<proteinExistence type="predicted"/>
<feature type="compositionally biased region" description="Low complexity" evidence="1">
    <location>
        <begin position="1"/>
        <end position="16"/>
    </location>
</feature>
<dbReference type="RefSeq" id="WP_345412693.1">
    <property type="nucleotide sequence ID" value="NZ_BAABHO010000009.1"/>
</dbReference>
<sequence>MTIGPRVRARTTRVAVGTGGHRTGRAGEGPREEDVMDTQQDTDQHRQVEDHAGVHIGHADAQGWIVDFAGVRVGRVLDDGTAEDFAGVHIGRVTGAPRHAAAV</sequence>
<protein>
    <submittedName>
        <fullName evidence="2">Uncharacterized protein</fullName>
    </submittedName>
</protein>
<keyword evidence="3" id="KW-1185">Reference proteome</keyword>
<evidence type="ECO:0000313" key="3">
    <source>
        <dbReference type="Proteomes" id="UP001500928"/>
    </source>
</evidence>
<organism evidence="2 3">
    <name type="scientific">Actinomycetospora chlora</name>
    <dbReference type="NCBI Taxonomy" id="663608"/>
    <lineage>
        <taxon>Bacteria</taxon>
        <taxon>Bacillati</taxon>
        <taxon>Actinomycetota</taxon>
        <taxon>Actinomycetes</taxon>
        <taxon>Pseudonocardiales</taxon>
        <taxon>Pseudonocardiaceae</taxon>
        <taxon>Actinomycetospora</taxon>
    </lineage>
</organism>
<reference evidence="3" key="1">
    <citation type="journal article" date="2019" name="Int. J. Syst. Evol. Microbiol.">
        <title>The Global Catalogue of Microorganisms (GCM) 10K type strain sequencing project: providing services to taxonomists for standard genome sequencing and annotation.</title>
        <authorList>
            <consortium name="The Broad Institute Genomics Platform"/>
            <consortium name="The Broad Institute Genome Sequencing Center for Infectious Disease"/>
            <person name="Wu L."/>
            <person name="Ma J."/>
        </authorList>
    </citation>
    <scope>NUCLEOTIDE SEQUENCE [LARGE SCALE GENOMIC DNA]</scope>
    <source>
        <strain evidence="3">JCM 17979</strain>
    </source>
</reference>
<feature type="region of interest" description="Disordered" evidence="1">
    <location>
        <begin position="1"/>
        <end position="34"/>
    </location>
</feature>
<dbReference type="Proteomes" id="UP001500928">
    <property type="component" value="Unassembled WGS sequence"/>
</dbReference>
<dbReference type="EMBL" id="BAABHO010000009">
    <property type="protein sequence ID" value="GAA4783146.1"/>
    <property type="molecule type" value="Genomic_DNA"/>
</dbReference>
<evidence type="ECO:0000313" key="2">
    <source>
        <dbReference type="EMBL" id="GAA4783146.1"/>
    </source>
</evidence>
<accession>A0ABP9ALG5</accession>
<name>A0ABP9ALG5_9PSEU</name>